<gene>
    <name evidence="1" type="ORF">HPB47_016949</name>
</gene>
<evidence type="ECO:0000313" key="2">
    <source>
        <dbReference type="Proteomes" id="UP000805193"/>
    </source>
</evidence>
<proteinExistence type="predicted"/>
<dbReference type="EMBL" id="JABSTQ010005758">
    <property type="protein sequence ID" value="KAG0438591.1"/>
    <property type="molecule type" value="Genomic_DNA"/>
</dbReference>
<name>A0AC60QPQ5_IXOPE</name>
<protein>
    <submittedName>
        <fullName evidence="1">Uncharacterized protein</fullName>
    </submittedName>
</protein>
<evidence type="ECO:0000313" key="1">
    <source>
        <dbReference type="EMBL" id="KAG0438591.1"/>
    </source>
</evidence>
<reference evidence="1 2" key="1">
    <citation type="journal article" date="2020" name="Cell">
        <title>Large-Scale Comparative Analyses of Tick Genomes Elucidate Their Genetic Diversity and Vector Capacities.</title>
        <authorList>
            <consortium name="Tick Genome and Microbiome Consortium (TIGMIC)"/>
            <person name="Jia N."/>
            <person name="Wang J."/>
            <person name="Shi W."/>
            <person name="Du L."/>
            <person name="Sun Y."/>
            <person name="Zhan W."/>
            <person name="Jiang J.F."/>
            <person name="Wang Q."/>
            <person name="Zhang B."/>
            <person name="Ji P."/>
            <person name="Bell-Sakyi L."/>
            <person name="Cui X.M."/>
            <person name="Yuan T.T."/>
            <person name="Jiang B.G."/>
            <person name="Yang W.F."/>
            <person name="Lam T.T."/>
            <person name="Chang Q.C."/>
            <person name="Ding S.J."/>
            <person name="Wang X.J."/>
            <person name="Zhu J.G."/>
            <person name="Ruan X.D."/>
            <person name="Zhao L."/>
            <person name="Wei J.T."/>
            <person name="Ye R.Z."/>
            <person name="Que T.C."/>
            <person name="Du C.H."/>
            <person name="Zhou Y.H."/>
            <person name="Cheng J.X."/>
            <person name="Dai P.F."/>
            <person name="Guo W.B."/>
            <person name="Han X.H."/>
            <person name="Huang E.J."/>
            <person name="Li L.F."/>
            <person name="Wei W."/>
            <person name="Gao Y.C."/>
            <person name="Liu J.Z."/>
            <person name="Shao H.Z."/>
            <person name="Wang X."/>
            <person name="Wang C.C."/>
            <person name="Yang T.C."/>
            <person name="Huo Q.B."/>
            <person name="Li W."/>
            <person name="Chen H.Y."/>
            <person name="Chen S.E."/>
            <person name="Zhou L.G."/>
            <person name="Ni X.B."/>
            <person name="Tian J.H."/>
            <person name="Sheng Y."/>
            <person name="Liu T."/>
            <person name="Pan Y.S."/>
            <person name="Xia L.Y."/>
            <person name="Li J."/>
            <person name="Zhao F."/>
            <person name="Cao W.C."/>
        </authorList>
    </citation>
    <scope>NUCLEOTIDE SEQUENCE [LARGE SCALE GENOMIC DNA]</scope>
    <source>
        <strain evidence="1">Iper-2018</strain>
    </source>
</reference>
<comment type="caution">
    <text evidence="1">The sequence shown here is derived from an EMBL/GenBank/DDBJ whole genome shotgun (WGS) entry which is preliminary data.</text>
</comment>
<accession>A0AC60QPQ5</accession>
<dbReference type="Proteomes" id="UP000805193">
    <property type="component" value="Unassembled WGS sequence"/>
</dbReference>
<sequence>MSRIQISSLEDAATTRLTSPPPDPDFGTRRSVRNPGPDPLFYPWKSKASKRTFRTSQPLHRTFKPRGKFDPQKETWPYSRTQEEASASKKVGLVISDEDWAEFQAFRERKEEYARIELNKKKYTAYEEHEKDIAMFLQNKNAFYNYMNQISSDNTESQHLTPGTEASSQGTQNLAEGEGIAAPMEQDNQDGTWQQYTRRRRRNRSDKSTSQTPTHTVVLKPVCREDVYNIASENIRDAITKTGVSDKECSVHTNERSNTIAITTKNREAIDKLMTIGKIDLKGKALEMKPYVATSSSQIKGVIYLRGYDNDETPNSLTKELECKTHQISSARIIGQSGRTVLTTFEGRSLPNYVRYGCEAFRVTSYRPRPLVCYNCHLLGHKADVCPINIKRCSSCGHEHDASENCKLQPKCVNCGGAHAATSNDCPKRTIPPKKVKLPYKNLQSNSSYASGQSTKTSSQQTPSPEFLQSFKNFPTLPSAMQPLSSNAWNYPLHQSGGSNTSSDASSPLGWIAEVQATHGRIDTLEEKVGSLESKVDKLCDLVYALISKQHGK</sequence>
<organism evidence="1 2">
    <name type="scientific">Ixodes persulcatus</name>
    <name type="common">Taiga tick</name>
    <dbReference type="NCBI Taxonomy" id="34615"/>
    <lineage>
        <taxon>Eukaryota</taxon>
        <taxon>Metazoa</taxon>
        <taxon>Ecdysozoa</taxon>
        <taxon>Arthropoda</taxon>
        <taxon>Chelicerata</taxon>
        <taxon>Arachnida</taxon>
        <taxon>Acari</taxon>
        <taxon>Parasitiformes</taxon>
        <taxon>Ixodida</taxon>
        <taxon>Ixodoidea</taxon>
        <taxon>Ixodidae</taxon>
        <taxon>Ixodinae</taxon>
        <taxon>Ixodes</taxon>
    </lineage>
</organism>
<keyword evidence="2" id="KW-1185">Reference proteome</keyword>